<dbReference type="Pfam" id="PF13585">
    <property type="entry name" value="CHU_C"/>
    <property type="match status" value="1"/>
</dbReference>
<dbReference type="InterPro" id="IPR038081">
    <property type="entry name" value="CalX-like_sf"/>
</dbReference>
<dbReference type="AlphaFoldDB" id="A0A7K3WSC6"/>
<feature type="signal peptide" evidence="1">
    <location>
        <begin position="1"/>
        <end position="21"/>
    </location>
</feature>
<dbReference type="RefSeq" id="WP_163285366.1">
    <property type="nucleotide sequence ID" value="NZ_JAAGVY010000018.1"/>
</dbReference>
<comment type="caution">
    <text evidence="2">The sequence shown here is derived from an EMBL/GenBank/DDBJ whole genome shotgun (WGS) entry which is preliminary data.</text>
</comment>
<feature type="chain" id="PRO_5029846789" evidence="1">
    <location>
        <begin position="22"/>
        <end position="799"/>
    </location>
</feature>
<keyword evidence="3" id="KW-1185">Reference proteome</keyword>
<proteinExistence type="predicted"/>
<protein>
    <submittedName>
        <fullName evidence="2">Gliding motility-associated C-terminal domain-containing protein</fullName>
    </submittedName>
</protein>
<evidence type="ECO:0000256" key="1">
    <source>
        <dbReference type="SAM" id="SignalP"/>
    </source>
</evidence>
<gene>
    <name evidence="2" type="ORF">G3O08_10715</name>
</gene>
<evidence type="ECO:0000313" key="2">
    <source>
        <dbReference type="EMBL" id="NEN23971.1"/>
    </source>
</evidence>
<name>A0A7K3WSC6_9FLAO</name>
<dbReference type="NCBIfam" id="TIGR04131">
    <property type="entry name" value="Bac_Flav_CTERM"/>
    <property type="match status" value="1"/>
</dbReference>
<reference evidence="2 3" key="1">
    <citation type="submission" date="2020-02" db="EMBL/GenBank/DDBJ databases">
        <title>Out from the shadows clarifying the taxonomy of the family Cryomorphaceae and related taxa by utilizing the GTDB taxonomic framework.</title>
        <authorList>
            <person name="Bowman J.P."/>
        </authorList>
    </citation>
    <scope>NUCLEOTIDE SEQUENCE [LARGE SCALE GENOMIC DNA]</scope>
    <source>
        <strain evidence="2 3">QSSC 1-22</strain>
    </source>
</reference>
<dbReference type="InterPro" id="IPR049804">
    <property type="entry name" value="Choice_anch_L"/>
</dbReference>
<dbReference type="SUPFAM" id="SSF141072">
    <property type="entry name" value="CalX-like"/>
    <property type="match status" value="1"/>
</dbReference>
<keyword evidence="1" id="KW-0732">Signal</keyword>
<dbReference type="InterPro" id="IPR026341">
    <property type="entry name" value="T9SS_type_B"/>
</dbReference>
<dbReference type="Proteomes" id="UP000486602">
    <property type="component" value="Unassembled WGS sequence"/>
</dbReference>
<accession>A0A7K3WSC6</accession>
<evidence type="ECO:0000313" key="3">
    <source>
        <dbReference type="Proteomes" id="UP000486602"/>
    </source>
</evidence>
<sequence>MKLRLLLISFIIVLFGYNAHSQVTVDNTLTVQQLVEEYFLGEGIFVSNITFNGLPADSAFIQIGLYEGNGSSNVIDFESGLAMVTADAAAQITGEGLVANPVDTDNSGNGYGNDDSDLVTIANPSGTSFNVNDAAILEFDFVVVGDSITFKYVFASDEYPSFTCSNYNDAFGFFLSGPDISGPFENGAINLALIPGSDTPVAINTLNSGVSSSPGNESNCAAANPNWVEDSQYFVSNSGTPFGDVSFPGMTQTLTAAANVIPCETYHIKMAIGDVSDQGFNSGVFLEAGSFELEGDIEVNLSPTIDGAPVTTPGFENVLIPGCSTIDISITKPSCLPADTAFIVYGGTAIQGEDYEFLNQEDSITFFPPNINAITIQFDILWDGVPDENEVLEIYVIWVNLFGELDTVTASIPFIDPYSISSETEDVVVTCPADQVQIAAQGLDGIEPYYYDWIDNLAGEDLTEVMVDVPPDSVYYLVGISDQCAFEVIYDSVLVTNNIPPPLQATIDGFTQPECTNEPVGLHTSIQDGNGEYTIVWTDGNDNGYFPNENITVQNINSTIVFNPDPIGYTEVLPVYLMVIDTCGTIVTDTIQINYPFFEPLTANFTPLTDNCPEEPVVITSQPEFGAGDYFYAWEKTNGEFGVGADLNASFIHVVPAGGMNNYTLTVTDFCAREGYSYNYVEGDSGDLFSGGLAVYEDSLRVIKLDKIMNIITPNGDNRNDFFAIEGVEEFEDARLEVYDRWGKLIFETDNYMAGKPQIKTDNAFDADGFGDGTYFYIINVESGECVTSGTIEVLRGSN</sequence>
<dbReference type="NCBIfam" id="NF038133">
    <property type="entry name" value="choice_anch_L"/>
    <property type="match status" value="1"/>
</dbReference>
<organism evidence="2 3">
    <name type="scientific">Cryomorpha ignava</name>
    <dbReference type="NCBI Taxonomy" id="101383"/>
    <lineage>
        <taxon>Bacteria</taxon>
        <taxon>Pseudomonadati</taxon>
        <taxon>Bacteroidota</taxon>
        <taxon>Flavobacteriia</taxon>
        <taxon>Flavobacteriales</taxon>
        <taxon>Cryomorphaceae</taxon>
        <taxon>Cryomorpha</taxon>
    </lineage>
</organism>
<dbReference type="EMBL" id="JAAGVY010000018">
    <property type="protein sequence ID" value="NEN23971.1"/>
    <property type="molecule type" value="Genomic_DNA"/>
</dbReference>